<feature type="compositionally biased region" description="Basic and acidic residues" evidence="1">
    <location>
        <begin position="121"/>
        <end position="133"/>
    </location>
</feature>
<feature type="region of interest" description="Disordered" evidence="1">
    <location>
        <begin position="1"/>
        <end position="200"/>
    </location>
</feature>
<feature type="compositionally biased region" description="Basic residues" evidence="1">
    <location>
        <begin position="390"/>
        <end position="405"/>
    </location>
</feature>
<feature type="compositionally biased region" description="Basic and acidic residues" evidence="1">
    <location>
        <begin position="523"/>
        <end position="535"/>
    </location>
</feature>
<dbReference type="EMBL" id="LN856944">
    <property type="protein sequence ID" value="CDP95572.1"/>
    <property type="molecule type" value="Genomic_DNA"/>
</dbReference>
<feature type="compositionally biased region" description="Basic and acidic residues" evidence="1">
    <location>
        <begin position="566"/>
        <end position="582"/>
    </location>
</feature>
<feature type="compositionally biased region" description="Basic residues" evidence="1">
    <location>
        <begin position="229"/>
        <end position="241"/>
    </location>
</feature>
<gene>
    <name evidence="2" type="primary">Bm9815</name>
    <name evidence="2" type="ORF">BM_Bm9815</name>
</gene>
<sequence>MDSKDINFSPKNASSLKNVTRITRPTNKYKSDESKRISVDADKKRKRQKRKHRNLNYNYKSSGNRKYETWKKLKDVKKAEVKQEGILDVDKSRNKVPPDQMTTNGKSESNGKSELPTTNNHSEESPHEPETKHSKSKNISGNLIRKKKNKTDASSTRNDPKQKHNKRHHGTGIKEKSIDSEIAEGIDEKPDPAIDKTTKTEVANTFKQGIKKLVELNSKSSSVKDSKRVNKLRKDRTKKKKSEKELAKTEKTSGANKAKRTTVKEKSLNGSGTDSESITGSEKKEKKKKAKKLCGKKGRDLKSSVKCRKSSQKIRMRDVVLKEKDRSISGKQSESISESAKKKKRKKIKSKERKTKKLSGDLYESERIRNKKKAKKGKNTSKSMREQCKIKKRKAKKVKSHHIHKGKDENEINNKKIKLEEEKEKMRGRGIRKSKSNEKLNFHKKMKRVDEILKSGSEKENKEMETQEKLSSRRKMGKRKRERETQEDQRREDKSSEVTKRSISIFAALSEKEQSDDNIQQTDQKDSPTGEEKEQMAAIEKQSQQKMKKHKVNDMTTPKRISHGMKKIEESNNDAAQRREEPAVTVMSNKIKEKKVMGESSPSNVVLSSTSASISCSDQDANSSPETEDNEANKSQERSYVDGLVQIRTILEIYGIDEQKTEAFNKLLDEDISMTEKEIAANLRKAVCDLPMDKELLEKVLKKMQFSGLLRKQEHEMLEKNLVPQAVNESVTIALLAQVLQRQKLKKSIS</sequence>
<feature type="compositionally biased region" description="Polar residues" evidence="1">
    <location>
        <begin position="9"/>
        <end position="28"/>
    </location>
</feature>
<feature type="compositionally biased region" description="Polar residues" evidence="1">
    <location>
        <begin position="55"/>
        <end position="64"/>
    </location>
</feature>
<feature type="compositionally biased region" description="Basic residues" evidence="1">
    <location>
        <begin position="305"/>
        <end position="314"/>
    </location>
</feature>
<feature type="compositionally biased region" description="Basic and acidic residues" evidence="1">
    <location>
        <begin position="29"/>
        <end position="43"/>
    </location>
</feature>
<protein>
    <submittedName>
        <fullName evidence="2">Bm9815, isoform d</fullName>
    </submittedName>
</protein>
<organism evidence="2">
    <name type="scientific">Brugia malayi</name>
    <name type="common">Filarial nematode worm</name>
    <dbReference type="NCBI Taxonomy" id="6279"/>
    <lineage>
        <taxon>Eukaryota</taxon>
        <taxon>Metazoa</taxon>
        <taxon>Ecdysozoa</taxon>
        <taxon>Nematoda</taxon>
        <taxon>Chromadorea</taxon>
        <taxon>Rhabditida</taxon>
        <taxon>Spirurina</taxon>
        <taxon>Spiruromorpha</taxon>
        <taxon>Filarioidea</taxon>
        <taxon>Onchocercidae</taxon>
        <taxon>Brugia</taxon>
    </lineage>
</organism>
<feature type="compositionally biased region" description="Basic residues" evidence="1">
    <location>
        <begin position="44"/>
        <end position="54"/>
    </location>
</feature>
<feature type="compositionally biased region" description="Basic and acidic residues" evidence="1">
    <location>
        <begin position="315"/>
        <end position="328"/>
    </location>
</feature>
<feature type="compositionally biased region" description="Basic and acidic residues" evidence="1">
    <location>
        <begin position="65"/>
        <end position="93"/>
    </location>
</feature>
<feature type="compositionally biased region" description="Basic and acidic residues" evidence="1">
    <location>
        <begin position="186"/>
        <end position="199"/>
    </location>
</feature>
<feature type="compositionally biased region" description="Basic and acidic residues" evidence="1">
    <location>
        <begin position="406"/>
        <end position="427"/>
    </location>
</feature>
<feature type="compositionally biased region" description="Basic and acidic residues" evidence="1">
    <location>
        <begin position="448"/>
        <end position="471"/>
    </location>
</feature>
<reference evidence="2" key="1">
    <citation type="journal article" date="2007" name="Science">
        <title>Draft genome of the filarial nematode parasite Brugia malayi.</title>
        <authorList>
            <person name="Ghedin E."/>
            <person name="Wang S."/>
            <person name="Spiro D."/>
            <person name="Caler E."/>
            <person name="Zhao Q."/>
            <person name="Crabtree J."/>
            <person name="Allen J.E."/>
            <person name="Delcher A.L."/>
            <person name="Guiliano D.B."/>
            <person name="Miranda-Saavedra D."/>
            <person name="Angiuoli S.V."/>
            <person name="Creasy T."/>
            <person name="Amedeo P."/>
            <person name="Haas B."/>
            <person name="El-Sayed N.M."/>
            <person name="Wortman J.R."/>
            <person name="Feldblyum T."/>
            <person name="Tallon L."/>
            <person name="Schatz M."/>
            <person name="Shumway M."/>
            <person name="Koo H."/>
            <person name="Salzberg S.L."/>
            <person name="Schobel S."/>
            <person name="Pertea M."/>
            <person name="Pop M."/>
            <person name="White O."/>
            <person name="Barton G.J."/>
            <person name="Carlow C.K."/>
            <person name="Crawford M.J."/>
            <person name="Daub J."/>
            <person name="Dimmic M.W."/>
            <person name="Estes C.F."/>
            <person name="Foster J.M."/>
            <person name="Ganatra M."/>
            <person name="Gregory W.F."/>
            <person name="Johnson N.M."/>
            <person name="Jin J."/>
            <person name="Komuniecki R."/>
            <person name="Korf I."/>
            <person name="Kumar S."/>
            <person name="Laney S."/>
            <person name="Li B.W."/>
            <person name="Li W."/>
            <person name="Lindblom T.H."/>
            <person name="Lustigman S."/>
            <person name="Ma D."/>
            <person name="Maina C.V."/>
            <person name="Martin D.M."/>
            <person name="McCarter J.P."/>
            <person name="McReynolds L."/>
            <person name="Mitreva M."/>
            <person name="Nutman T.B."/>
            <person name="Parkinson J."/>
            <person name="Peregrin-Alvarez J.M."/>
            <person name="Poole C."/>
            <person name="Ren Q."/>
            <person name="Saunders L."/>
            <person name="Sluder A.E."/>
            <person name="Smith K."/>
            <person name="Stanke M."/>
            <person name="Unnasch T.R."/>
            <person name="Ware J."/>
            <person name="Wei A.D."/>
            <person name="Weil G."/>
            <person name="Williams D.J."/>
            <person name="Zhang Y."/>
            <person name="Williams S.A."/>
            <person name="Fraser-Liggett C."/>
            <person name="Slatko B."/>
            <person name="Blaxter M.L."/>
            <person name="Scott A.L."/>
        </authorList>
    </citation>
    <scope>NUCLEOTIDE SEQUENCE</scope>
    <source>
        <strain evidence="2">FR3</strain>
    </source>
</reference>
<feature type="compositionally biased region" description="Polar residues" evidence="1">
    <location>
        <begin position="268"/>
        <end position="280"/>
    </location>
</feature>
<feature type="compositionally biased region" description="Low complexity" evidence="1">
    <location>
        <begin position="600"/>
        <end position="617"/>
    </location>
</feature>
<feature type="region of interest" description="Disordered" evidence="1">
    <location>
        <begin position="217"/>
        <end position="637"/>
    </location>
</feature>
<feature type="compositionally biased region" description="Basic and acidic residues" evidence="1">
    <location>
        <begin position="242"/>
        <end position="251"/>
    </location>
</feature>
<dbReference type="AlphaFoldDB" id="A0A1P6CHU2"/>
<feature type="compositionally biased region" description="Basic residues" evidence="1">
    <location>
        <begin position="285"/>
        <end position="296"/>
    </location>
</feature>
<feature type="compositionally biased region" description="Basic residues" evidence="1">
    <location>
        <begin position="341"/>
        <end position="357"/>
    </location>
</feature>
<evidence type="ECO:0000256" key="1">
    <source>
        <dbReference type="SAM" id="MobiDB-lite"/>
    </source>
</evidence>
<feature type="compositionally biased region" description="Basic residues" evidence="1">
    <location>
        <begin position="369"/>
        <end position="379"/>
    </location>
</feature>
<name>A0A1P6CHU2_BRUMA</name>
<proteinExistence type="predicted"/>
<accession>A0A1P6CHU2</accession>
<feature type="compositionally biased region" description="Basic and acidic residues" evidence="1">
    <location>
        <begin position="482"/>
        <end position="500"/>
    </location>
</feature>
<evidence type="ECO:0000313" key="2">
    <source>
        <dbReference type="EMBL" id="CDP95572.1"/>
    </source>
</evidence>
<reference evidence="2" key="2">
    <citation type="submission" date="2012-12" db="EMBL/GenBank/DDBJ databases">
        <authorList>
            <consortium name="WormBase Consortium"/>
            <person name="Ghedin E."/>
            <person name="Paulini M."/>
        </authorList>
    </citation>
    <scope>NUCLEOTIDE SEQUENCE</scope>
    <source>
        <strain evidence="2">FR3</strain>
    </source>
</reference>
<feature type="compositionally biased region" description="Polar residues" evidence="1">
    <location>
        <begin position="100"/>
        <end position="120"/>
    </location>
</feature>
<feature type="compositionally biased region" description="Basic residues" evidence="1">
    <location>
        <begin position="472"/>
        <end position="481"/>
    </location>
</feature>